<keyword evidence="2" id="KW-0805">Transcription regulation</keyword>
<dbReference type="RefSeq" id="WP_193120534.1">
    <property type="nucleotide sequence ID" value="NZ_JADBGI010000003.1"/>
</dbReference>
<reference evidence="8 9" key="1">
    <citation type="submission" date="2020-09" db="EMBL/GenBank/DDBJ databases">
        <title>Diversity and distribution of actinomycetes associated with coral in the coast of Hainan.</title>
        <authorList>
            <person name="Li F."/>
        </authorList>
    </citation>
    <scope>NUCLEOTIDE SEQUENCE [LARGE SCALE GENOMIC DNA]</scope>
    <source>
        <strain evidence="8 9">HNM0947</strain>
    </source>
</reference>
<dbReference type="CDD" id="cd06171">
    <property type="entry name" value="Sigma70_r4"/>
    <property type="match status" value="1"/>
</dbReference>
<evidence type="ECO:0000313" key="9">
    <source>
        <dbReference type="Proteomes" id="UP000806528"/>
    </source>
</evidence>
<evidence type="ECO:0000256" key="5">
    <source>
        <dbReference type="ARBA" id="ARBA00023163"/>
    </source>
</evidence>
<evidence type="ECO:0000259" key="6">
    <source>
        <dbReference type="Pfam" id="PF04542"/>
    </source>
</evidence>
<name>A0ABR9P260_9ACTN</name>
<dbReference type="InterPro" id="IPR007627">
    <property type="entry name" value="RNA_pol_sigma70_r2"/>
</dbReference>
<dbReference type="Gene3D" id="1.10.1740.10">
    <property type="match status" value="1"/>
</dbReference>
<dbReference type="InterPro" id="IPR036388">
    <property type="entry name" value="WH-like_DNA-bd_sf"/>
</dbReference>
<gene>
    <name evidence="8" type="ORF">IDM40_04060</name>
</gene>
<keyword evidence="5" id="KW-0804">Transcription</keyword>
<keyword evidence="3" id="KW-0731">Sigma factor</keyword>
<evidence type="ECO:0000256" key="3">
    <source>
        <dbReference type="ARBA" id="ARBA00023082"/>
    </source>
</evidence>
<evidence type="ECO:0000259" key="7">
    <source>
        <dbReference type="Pfam" id="PF08281"/>
    </source>
</evidence>
<proteinExistence type="inferred from homology"/>
<keyword evidence="9" id="KW-1185">Reference proteome</keyword>
<accession>A0ABR9P260</accession>
<dbReference type="InterPro" id="IPR039425">
    <property type="entry name" value="RNA_pol_sigma-70-like"/>
</dbReference>
<evidence type="ECO:0000313" key="8">
    <source>
        <dbReference type="EMBL" id="MBE2997885.1"/>
    </source>
</evidence>
<feature type="domain" description="RNA polymerase sigma factor 70 region 4 type 2" evidence="7">
    <location>
        <begin position="137"/>
        <end position="187"/>
    </location>
</feature>
<dbReference type="PANTHER" id="PTHR43133">
    <property type="entry name" value="RNA POLYMERASE ECF-TYPE SIGMA FACTO"/>
    <property type="match status" value="1"/>
</dbReference>
<dbReference type="NCBIfam" id="TIGR02937">
    <property type="entry name" value="sigma70-ECF"/>
    <property type="match status" value="1"/>
</dbReference>
<protein>
    <submittedName>
        <fullName evidence="8">Sigma-70 family RNA polymerase sigma factor</fullName>
    </submittedName>
</protein>
<dbReference type="Pfam" id="PF04542">
    <property type="entry name" value="Sigma70_r2"/>
    <property type="match status" value="1"/>
</dbReference>
<dbReference type="InterPro" id="IPR014284">
    <property type="entry name" value="RNA_pol_sigma-70_dom"/>
</dbReference>
<comment type="similarity">
    <text evidence="1">Belongs to the sigma-70 factor family. ECF subfamily.</text>
</comment>
<dbReference type="Proteomes" id="UP000806528">
    <property type="component" value="Unassembled WGS sequence"/>
</dbReference>
<dbReference type="InterPro" id="IPR013249">
    <property type="entry name" value="RNA_pol_sigma70_r4_t2"/>
</dbReference>
<comment type="caution">
    <text evidence="8">The sequence shown here is derived from an EMBL/GenBank/DDBJ whole genome shotgun (WGS) entry which is preliminary data.</text>
</comment>
<feature type="domain" description="RNA polymerase sigma-70 region 2" evidence="6">
    <location>
        <begin position="27"/>
        <end position="95"/>
    </location>
</feature>
<evidence type="ECO:0000256" key="2">
    <source>
        <dbReference type="ARBA" id="ARBA00023015"/>
    </source>
</evidence>
<evidence type="ECO:0000256" key="4">
    <source>
        <dbReference type="ARBA" id="ARBA00023125"/>
    </source>
</evidence>
<organism evidence="8 9">
    <name type="scientific">Nocardiopsis coralli</name>
    <dbReference type="NCBI Taxonomy" id="2772213"/>
    <lineage>
        <taxon>Bacteria</taxon>
        <taxon>Bacillati</taxon>
        <taxon>Actinomycetota</taxon>
        <taxon>Actinomycetes</taxon>
        <taxon>Streptosporangiales</taxon>
        <taxon>Nocardiopsidaceae</taxon>
        <taxon>Nocardiopsis</taxon>
    </lineage>
</organism>
<keyword evidence="4" id="KW-0238">DNA-binding</keyword>
<dbReference type="InterPro" id="IPR013324">
    <property type="entry name" value="RNA_pol_sigma_r3/r4-like"/>
</dbReference>
<dbReference type="SUPFAM" id="SSF88659">
    <property type="entry name" value="Sigma3 and sigma4 domains of RNA polymerase sigma factors"/>
    <property type="match status" value="1"/>
</dbReference>
<dbReference type="Pfam" id="PF08281">
    <property type="entry name" value="Sigma70_r4_2"/>
    <property type="match status" value="1"/>
</dbReference>
<dbReference type="InterPro" id="IPR013325">
    <property type="entry name" value="RNA_pol_sigma_r2"/>
</dbReference>
<dbReference type="SUPFAM" id="SSF88946">
    <property type="entry name" value="Sigma2 domain of RNA polymerase sigma factors"/>
    <property type="match status" value="1"/>
</dbReference>
<dbReference type="EMBL" id="JADBGI010000003">
    <property type="protein sequence ID" value="MBE2997885.1"/>
    <property type="molecule type" value="Genomic_DNA"/>
</dbReference>
<dbReference type="Gene3D" id="1.10.10.10">
    <property type="entry name" value="Winged helix-like DNA-binding domain superfamily/Winged helix DNA-binding domain"/>
    <property type="match status" value="1"/>
</dbReference>
<sequence length="196" mass="21725">MPDLTTTDERALVLRAQDGDVAAFEVLVDLHQGRLFRIAYLVLHNRMDAEDVVQEALVSSWKRLHLLEEPSAFRAWVAQIVSRAATDVVRKAARRSTEGVDHKALEDAGPEAVLGGATGRNDGQPEHAAVAGAQMEALAAILQSTEEKQRTCWVLREIDGMSYREIAQLVGASESTVRGRIARARSQILDRMKDWR</sequence>
<dbReference type="PANTHER" id="PTHR43133:SF8">
    <property type="entry name" value="RNA POLYMERASE SIGMA FACTOR HI_1459-RELATED"/>
    <property type="match status" value="1"/>
</dbReference>
<evidence type="ECO:0000256" key="1">
    <source>
        <dbReference type="ARBA" id="ARBA00010641"/>
    </source>
</evidence>